<feature type="domain" description="Zn(2)-C6 fungal-type" evidence="8">
    <location>
        <begin position="39"/>
        <end position="65"/>
    </location>
</feature>
<evidence type="ECO:0000313" key="9">
    <source>
        <dbReference type="EMBL" id="RDW86105.1"/>
    </source>
</evidence>
<protein>
    <submittedName>
        <fullName evidence="9">Putative Zn(II)2Cys6 transcription factor</fullName>
    </submittedName>
</protein>
<evidence type="ECO:0000256" key="2">
    <source>
        <dbReference type="ARBA" id="ARBA00022723"/>
    </source>
</evidence>
<dbReference type="InterPro" id="IPR050815">
    <property type="entry name" value="TF_fung"/>
</dbReference>
<evidence type="ECO:0000256" key="3">
    <source>
        <dbReference type="ARBA" id="ARBA00023015"/>
    </source>
</evidence>
<name>A0A3D8SIC5_9EURO</name>
<comment type="subcellular location">
    <subcellularLocation>
        <location evidence="1">Nucleus</location>
    </subcellularLocation>
</comment>
<dbReference type="InterPro" id="IPR036864">
    <property type="entry name" value="Zn2-C6_fun-type_DNA-bd_sf"/>
</dbReference>
<dbReference type="RefSeq" id="XP_026605629.1">
    <property type="nucleotide sequence ID" value="XM_026744763.1"/>
</dbReference>
<feature type="region of interest" description="Disordered" evidence="7">
    <location>
        <begin position="1"/>
        <end position="49"/>
    </location>
</feature>
<dbReference type="OrthoDB" id="2943660at2759"/>
<dbReference type="PANTHER" id="PTHR47338:SF9">
    <property type="entry name" value="ZN(II)2CYS6 TRANSCRIPTION FACTOR (EUROFUNG)"/>
    <property type="match status" value="1"/>
</dbReference>
<dbReference type="STRING" id="1810919.A0A3D8SIC5"/>
<dbReference type="GO" id="GO:0005634">
    <property type="term" value="C:nucleus"/>
    <property type="evidence" value="ECO:0007669"/>
    <property type="project" value="UniProtKB-SubCell"/>
</dbReference>
<evidence type="ECO:0000256" key="4">
    <source>
        <dbReference type="ARBA" id="ARBA00023125"/>
    </source>
</evidence>
<dbReference type="GeneID" id="38113117"/>
<keyword evidence="10" id="KW-1185">Reference proteome</keyword>
<evidence type="ECO:0000256" key="1">
    <source>
        <dbReference type="ARBA" id="ARBA00004123"/>
    </source>
</evidence>
<comment type="caution">
    <text evidence="9">The sequence shown here is derived from an EMBL/GenBank/DDBJ whole genome shotgun (WGS) entry which is preliminary data.</text>
</comment>
<keyword evidence="3" id="KW-0805">Transcription regulation</keyword>
<dbReference type="InterPro" id="IPR001138">
    <property type="entry name" value="Zn2Cys6_DnaBD"/>
</dbReference>
<dbReference type="SUPFAM" id="SSF57701">
    <property type="entry name" value="Zn2/Cys6 DNA-binding domain"/>
    <property type="match status" value="1"/>
</dbReference>
<dbReference type="GO" id="GO:0003677">
    <property type="term" value="F:DNA binding"/>
    <property type="evidence" value="ECO:0007669"/>
    <property type="project" value="UniProtKB-KW"/>
</dbReference>
<gene>
    <name evidence="9" type="ORF">DSM5745_02747</name>
</gene>
<evidence type="ECO:0000313" key="10">
    <source>
        <dbReference type="Proteomes" id="UP000256690"/>
    </source>
</evidence>
<keyword evidence="2" id="KW-0479">Metal-binding</keyword>
<keyword evidence="4" id="KW-0238">DNA-binding</keyword>
<sequence length="643" mass="71933">MSTAHGRVKAAEAHPSSVRAMQVSSRAPADFSMPTDATRRKKSRCPGERPDCSSCQRLGQVCEYAGDEEADYARKMEQRIEGIEGKIDALMACFSNQNQPLLPSPSTTFQPRQPYPEPIPEASVTPSTPRTVVQNAIQLFHTYCNFQPLPLFHHKSFLPNESRDQELVLAMKALGLRFKGNGIADPEIDRQIKDWTESSSRMVMTRVAEGSVELSTLQSLCILTLIDYTAGHTLKAGANIRLALYVLQNLRFGSAEFTNLEDERDERLLLRWSLHMLANLIGEPPATNLRPVYNGHGSANANEMGIVGCAIQLSEVWGLAQSYAAAAITPDAPPPWAPHSDYSRITFRHTEFESVTPLRYRLHETRLDELTGAELQRQRDFWGHCLFFQLIFHAVPCLLNHPLLLSARLRNFRLTMPQSFIQHSYEQITLHAGWILHFIDLLGNKGYEVSDPTLGQAVVIVATIYLQHSFVEDVFFREKAQSGYDRCLKFLKKMALRWPNIERQVDNLGRLRSSISAGDVQNSRQTWSVNVRLLRDILIAAPPKQTAADILGPGLAMECALQIDSTTPDPEFELIGSAGISGHKTVARELVTYYPPEQVLQPTPPDLSALLGEPGMAFTGSNTAFLQPQDYGRFIDNWLDLPT</sequence>
<keyword evidence="5" id="KW-0804">Transcription</keyword>
<proteinExistence type="predicted"/>
<dbReference type="PANTHER" id="PTHR47338">
    <property type="entry name" value="ZN(II)2CYS6 TRANSCRIPTION FACTOR (EUROFUNG)-RELATED"/>
    <property type="match status" value="1"/>
</dbReference>
<keyword evidence="6" id="KW-0539">Nucleus</keyword>
<dbReference type="GO" id="GO:0000981">
    <property type="term" value="F:DNA-binding transcription factor activity, RNA polymerase II-specific"/>
    <property type="evidence" value="ECO:0007669"/>
    <property type="project" value="InterPro"/>
</dbReference>
<dbReference type="CDD" id="cd00067">
    <property type="entry name" value="GAL4"/>
    <property type="match status" value="1"/>
</dbReference>
<dbReference type="GO" id="GO:0008270">
    <property type="term" value="F:zinc ion binding"/>
    <property type="evidence" value="ECO:0007669"/>
    <property type="project" value="InterPro"/>
</dbReference>
<dbReference type="EMBL" id="PVWQ01000003">
    <property type="protein sequence ID" value="RDW86105.1"/>
    <property type="molecule type" value="Genomic_DNA"/>
</dbReference>
<organism evidence="9 10">
    <name type="scientific">Aspergillus mulundensis</name>
    <dbReference type="NCBI Taxonomy" id="1810919"/>
    <lineage>
        <taxon>Eukaryota</taxon>
        <taxon>Fungi</taxon>
        <taxon>Dikarya</taxon>
        <taxon>Ascomycota</taxon>
        <taxon>Pezizomycotina</taxon>
        <taxon>Eurotiomycetes</taxon>
        <taxon>Eurotiomycetidae</taxon>
        <taxon>Eurotiales</taxon>
        <taxon>Aspergillaceae</taxon>
        <taxon>Aspergillus</taxon>
        <taxon>Aspergillus subgen. Nidulantes</taxon>
    </lineage>
</organism>
<evidence type="ECO:0000256" key="7">
    <source>
        <dbReference type="SAM" id="MobiDB-lite"/>
    </source>
</evidence>
<dbReference type="Proteomes" id="UP000256690">
    <property type="component" value="Unassembled WGS sequence"/>
</dbReference>
<accession>A0A3D8SIC5</accession>
<reference evidence="9 10" key="1">
    <citation type="journal article" date="2018" name="IMA Fungus">
        <title>IMA Genome-F 9: Draft genome sequence of Annulohypoxylon stygium, Aspergillus mulundensis, Berkeleyomyces basicola (syn. Thielaviopsis basicola), Ceratocystis smalleyi, two Cercospora beticola strains, Coleophoma cylindrospora, Fusarium fracticaudum, Phialophora cf. hyalina, and Morchella septimelata.</title>
        <authorList>
            <person name="Wingfield B.D."/>
            <person name="Bills G.F."/>
            <person name="Dong Y."/>
            <person name="Huang W."/>
            <person name="Nel W.J."/>
            <person name="Swalarsk-Parry B.S."/>
            <person name="Vaghefi N."/>
            <person name="Wilken P.M."/>
            <person name="An Z."/>
            <person name="de Beer Z.W."/>
            <person name="De Vos L."/>
            <person name="Chen L."/>
            <person name="Duong T.A."/>
            <person name="Gao Y."/>
            <person name="Hammerbacher A."/>
            <person name="Kikkert J.R."/>
            <person name="Li Y."/>
            <person name="Li H."/>
            <person name="Li K."/>
            <person name="Li Q."/>
            <person name="Liu X."/>
            <person name="Ma X."/>
            <person name="Naidoo K."/>
            <person name="Pethybridge S.J."/>
            <person name="Sun J."/>
            <person name="Steenkamp E.T."/>
            <person name="van der Nest M.A."/>
            <person name="van Wyk S."/>
            <person name="Wingfield M.J."/>
            <person name="Xiong C."/>
            <person name="Yue Q."/>
            <person name="Zhang X."/>
        </authorList>
    </citation>
    <scope>NUCLEOTIDE SEQUENCE [LARGE SCALE GENOMIC DNA]</scope>
    <source>
        <strain evidence="9 10">DSM 5745</strain>
    </source>
</reference>
<dbReference type="AlphaFoldDB" id="A0A3D8SIC5"/>
<evidence type="ECO:0000256" key="5">
    <source>
        <dbReference type="ARBA" id="ARBA00023163"/>
    </source>
</evidence>
<evidence type="ECO:0000259" key="8">
    <source>
        <dbReference type="Pfam" id="PF00172"/>
    </source>
</evidence>
<dbReference type="CDD" id="cd12148">
    <property type="entry name" value="fungal_TF_MHR"/>
    <property type="match status" value="1"/>
</dbReference>
<dbReference type="Pfam" id="PF00172">
    <property type="entry name" value="Zn_clus"/>
    <property type="match status" value="1"/>
</dbReference>
<evidence type="ECO:0000256" key="6">
    <source>
        <dbReference type="ARBA" id="ARBA00023242"/>
    </source>
</evidence>
<dbReference type="Gene3D" id="4.10.240.10">
    <property type="entry name" value="Zn(2)-C6 fungal-type DNA-binding domain"/>
    <property type="match status" value="1"/>
</dbReference>